<dbReference type="InterPro" id="IPR001647">
    <property type="entry name" value="HTH_TetR"/>
</dbReference>
<sequence>MRSRRRWPTGPASTADAMTWPRVVRVEDPDAPTRRPYDASGRRAAAEQRRQKVVDAAAELFPTQGWRATTIASVAAEAGVSPELVTKTFGGKQELLMAAMRSRSFNEGLPLPQAFAAMRLDDEPDREVRLDRIVEFVLASLEPMAPFVPVMVQGADRDPRMRAVLDAARDGHLVATQDLVRLVSTGPLDPDAIDVVYLLTRAETYLTLVPQRGWTPERYTTWLRRAIDDAVRPITG</sequence>
<dbReference type="AlphaFoldDB" id="A0A4Q2RVP2"/>
<feature type="region of interest" description="Disordered" evidence="3">
    <location>
        <begin position="1"/>
        <end position="20"/>
    </location>
</feature>
<name>A0A4Q2RVP2_9ACTN</name>
<organism evidence="5 6">
    <name type="scientific">Nocardioides oleivorans</name>
    <dbReference type="NCBI Taxonomy" id="273676"/>
    <lineage>
        <taxon>Bacteria</taxon>
        <taxon>Bacillati</taxon>
        <taxon>Actinomycetota</taxon>
        <taxon>Actinomycetes</taxon>
        <taxon>Propionibacteriales</taxon>
        <taxon>Nocardioidaceae</taxon>
        <taxon>Nocardioides</taxon>
    </lineage>
</organism>
<proteinExistence type="predicted"/>
<dbReference type="SUPFAM" id="SSF46689">
    <property type="entry name" value="Homeodomain-like"/>
    <property type="match status" value="1"/>
</dbReference>
<feature type="region of interest" description="Disordered" evidence="3">
    <location>
        <begin position="25"/>
        <end position="46"/>
    </location>
</feature>
<dbReference type="PANTHER" id="PTHR30055">
    <property type="entry name" value="HTH-TYPE TRANSCRIPTIONAL REGULATOR RUTR"/>
    <property type="match status" value="1"/>
</dbReference>
<dbReference type="Proteomes" id="UP000294071">
    <property type="component" value="Unassembled WGS sequence"/>
</dbReference>
<keyword evidence="6" id="KW-1185">Reference proteome</keyword>
<feature type="DNA-binding region" description="H-T-H motif" evidence="2">
    <location>
        <begin position="70"/>
        <end position="89"/>
    </location>
</feature>
<feature type="domain" description="HTH tetR-type" evidence="4">
    <location>
        <begin position="47"/>
        <end position="107"/>
    </location>
</feature>
<accession>A0A4Q2RVP2</accession>
<reference evidence="5 6" key="1">
    <citation type="submission" date="2019-01" db="EMBL/GenBank/DDBJ databases">
        <title>Novel species of Nocardioides.</title>
        <authorList>
            <person name="Liu Q."/>
            <person name="Xin Y.-H."/>
        </authorList>
    </citation>
    <scope>NUCLEOTIDE SEQUENCE [LARGE SCALE GENOMIC DNA]</scope>
    <source>
        <strain evidence="5 6">CGMCC 4.6882</strain>
    </source>
</reference>
<protein>
    <submittedName>
        <fullName evidence="5">TetR family transcriptional regulator</fullName>
    </submittedName>
</protein>
<gene>
    <name evidence="5" type="ORF">EUA93_02150</name>
</gene>
<evidence type="ECO:0000313" key="5">
    <source>
        <dbReference type="EMBL" id="RYB93260.1"/>
    </source>
</evidence>
<dbReference type="Gene3D" id="1.10.357.10">
    <property type="entry name" value="Tetracycline Repressor, domain 2"/>
    <property type="match status" value="1"/>
</dbReference>
<evidence type="ECO:0000256" key="3">
    <source>
        <dbReference type="SAM" id="MobiDB-lite"/>
    </source>
</evidence>
<dbReference type="GO" id="GO:0000976">
    <property type="term" value="F:transcription cis-regulatory region binding"/>
    <property type="evidence" value="ECO:0007669"/>
    <property type="project" value="TreeGrafter"/>
</dbReference>
<dbReference type="PANTHER" id="PTHR30055:SF235">
    <property type="entry name" value="TRANSCRIPTIONAL REGULATORY PROTEIN"/>
    <property type="match status" value="1"/>
</dbReference>
<evidence type="ECO:0000313" key="6">
    <source>
        <dbReference type="Proteomes" id="UP000294071"/>
    </source>
</evidence>
<dbReference type="InterPro" id="IPR050109">
    <property type="entry name" value="HTH-type_TetR-like_transc_reg"/>
</dbReference>
<dbReference type="OrthoDB" id="4823039at2"/>
<keyword evidence="1 2" id="KW-0238">DNA-binding</keyword>
<evidence type="ECO:0000256" key="1">
    <source>
        <dbReference type="ARBA" id="ARBA00023125"/>
    </source>
</evidence>
<dbReference type="InterPro" id="IPR009057">
    <property type="entry name" value="Homeodomain-like_sf"/>
</dbReference>
<comment type="caution">
    <text evidence="5">The sequence shown here is derived from an EMBL/GenBank/DDBJ whole genome shotgun (WGS) entry which is preliminary data.</text>
</comment>
<evidence type="ECO:0000256" key="2">
    <source>
        <dbReference type="PROSITE-ProRule" id="PRU00335"/>
    </source>
</evidence>
<dbReference type="PROSITE" id="PS50977">
    <property type="entry name" value="HTH_TETR_2"/>
    <property type="match status" value="1"/>
</dbReference>
<evidence type="ECO:0000259" key="4">
    <source>
        <dbReference type="PROSITE" id="PS50977"/>
    </source>
</evidence>
<dbReference type="PRINTS" id="PR00455">
    <property type="entry name" value="HTHTETR"/>
</dbReference>
<dbReference type="EMBL" id="SDWT01000001">
    <property type="protein sequence ID" value="RYB93260.1"/>
    <property type="molecule type" value="Genomic_DNA"/>
</dbReference>
<dbReference type="Pfam" id="PF00440">
    <property type="entry name" value="TetR_N"/>
    <property type="match status" value="1"/>
</dbReference>
<dbReference type="GO" id="GO:0003700">
    <property type="term" value="F:DNA-binding transcription factor activity"/>
    <property type="evidence" value="ECO:0007669"/>
    <property type="project" value="TreeGrafter"/>
</dbReference>